<protein>
    <submittedName>
        <fullName evidence="1">Uncharacterized protein</fullName>
    </submittedName>
</protein>
<evidence type="ECO:0000313" key="1">
    <source>
        <dbReference type="EMBL" id="KAH7912562.1"/>
    </source>
</evidence>
<reference evidence="1" key="1">
    <citation type="journal article" date="2021" name="New Phytol.">
        <title>Evolutionary innovations through gain and loss of genes in the ectomycorrhizal Boletales.</title>
        <authorList>
            <person name="Wu G."/>
            <person name="Miyauchi S."/>
            <person name="Morin E."/>
            <person name="Kuo A."/>
            <person name="Drula E."/>
            <person name="Varga T."/>
            <person name="Kohler A."/>
            <person name="Feng B."/>
            <person name="Cao Y."/>
            <person name="Lipzen A."/>
            <person name="Daum C."/>
            <person name="Hundley H."/>
            <person name="Pangilinan J."/>
            <person name="Johnson J."/>
            <person name="Barry K."/>
            <person name="LaButti K."/>
            <person name="Ng V."/>
            <person name="Ahrendt S."/>
            <person name="Min B."/>
            <person name="Choi I.G."/>
            <person name="Park H."/>
            <person name="Plett J.M."/>
            <person name="Magnuson J."/>
            <person name="Spatafora J.W."/>
            <person name="Nagy L.G."/>
            <person name="Henrissat B."/>
            <person name="Grigoriev I.V."/>
            <person name="Yang Z.L."/>
            <person name="Xu J."/>
            <person name="Martin F.M."/>
        </authorList>
    </citation>
    <scope>NUCLEOTIDE SEQUENCE</scope>
    <source>
        <strain evidence="1">ATCC 28755</strain>
    </source>
</reference>
<evidence type="ECO:0000313" key="2">
    <source>
        <dbReference type="Proteomes" id="UP000790377"/>
    </source>
</evidence>
<keyword evidence="2" id="KW-1185">Reference proteome</keyword>
<organism evidence="1 2">
    <name type="scientific">Hygrophoropsis aurantiaca</name>
    <dbReference type="NCBI Taxonomy" id="72124"/>
    <lineage>
        <taxon>Eukaryota</taxon>
        <taxon>Fungi</taxon>
        <taxon>Dikarya</taxon>
        <taxon>Basidiomycota</taxon>
        <taxon>Agaricomycotina</taxon>
        <taxon>Agaricomycetes</taxon>
        <taxon>Agaricomycetidae</taxon>
        <taxon>Boletales</taxon>
        <taxon>Coniophorineae</taxon>
        <taxon>Hygrophoropsidaceae</taxon>
        <taxon>Hygrophoropsis</taxon>
    </lineage>
</organism>
<comment type="caution">
    <text evidence="1">The sequence shown here is derived from an EMBL/GenBank/DDBJ whole genome shotgun (WGS) entry which is preliminary data.</text>
</comment>
<name>A0ACB8AH38_9AGAM</name>
<proteinExistence type="predicted"/>
<accession>A0ACB8AH38</accession>
<sequence>MTVRDIAANAYCERFTFSGTLSLGIVYQASQYYQALYHTLEVSKTMQLPHLIVTNRRCQTAFLSRRIGDRGSMRAWDLFHRQQNLKSAFNLKLKSSESHLPLPATFNIQSRPNVNTWAGSRTGSRLTVRGHPSCGACSAARLGIECYYRCTRVIGAVAFRMLSSTVGIWSGVRRRSCCGGSGSWSRRSRVTHLAVQSGAKPALVGPRYLMAMAIPIHLRLVVEEEVTF</sequence>
<dbReference type="EMBL" id="MU267649">
    <property type="protein sequence ID" value="KAH7912562.1"/>
    <property type="molecule type" value="Genomic_DNA"/>
</dbReference>
<gene>
    <name evidence="1" type="ORF">BJ138DRAFT_779210</name>
</gene>
<dbReference type="Proteomes" id="UP000790377">
    <property type="component" value="Unassembled WGS sequence"/>
</dbReference>